<feature type="transmembrane region" description="Helical" evidence="1">
    <location>
        <begin position="275"/>
        <end position="293"/>
    </location>
</feature>
<dbReference type="Pfam" id="PF06181">
    <property type="entry name" value="Urate_ox_N"/>
    <property type="match status" value="1"/>
</dbReference>
<evidence type="ECO:0000313" key="3">
    <source>
        <dbReference type="EMBL" id="ALW87142.1"/>
    </source>
</evidence>
<accession>A0A0U3SLV1</accession>
<dbReference type="Proteomes" id="UP000059542">
    <property type="component" value="Chromosome"/>
</dbReference>
<proteinExistence type="predicted"/>
<feature type="transmembrane region" description="Helical" evidence="1">
    <location>
        <begin position="6"/>
        <end position="28"/>
    </location>
</feature>
<feature type="transmembrane region" description="Helical" evidence="1">
    <location>
        <begin position="80"/>
        <end position="98"/>
    </location>
</feature>
<dbReference type="AlphaFoldDB" id="A0A0U3SLV1"/>
<feature type="transmembrane region" description="Helical" evidence="1">
    <location>
        <begin position="110"/>
        <end position="130"/>
    </location>
</feature>
<keyword evidence="1" id="KW-0812">Transmembrane</keyword>
<reference evidence="3 4" key="1">
    <citation type="submission" date="2015-12" db="EMBL/GenBank/DDBJ databases">
        <authorList>
            <person name="Shamseldin A."/>
            <person name="Moawad H."/>
            <person name="Abd El-Rahim W.M."/>
            <person name="Sadowsky M.J."/>
        </authorList>
    </citation>
    <scope>NUCLEOTIDE SEQUENCE [LARGE SCALE GENOMIC DNA]</scope>
    <source>
        <strain evidence="3 4">DG5B</strain>
    </source>
</reference>
<dbReference type="InterPro" id="IPR010389">
    <property type="entry name" value="Urate_ox_N"/>
</dbReference>
<organism evidence="3 4">
    <name type="scientific">Hymenobacter sedentarius</name>
    <dbReference type="NCBI Taxonomy" id="1411621"/>
    <lineage>
        <taxon>Bacteria</taxon>
        <taxon>Pseudomonadati</taxon>
        <taxon>Bacteroidota</taxon>
        <taxon>Cytophagia</taxon>
        <taxon>Cytophagales</taxon>
        <taxon>Hymenobacteraceae</taxon>
        <taxon>Hymenobacter</taxon>
    </lineage>
</organism>
<feature type="domain" description="Urate oxidase N-terminal" evidence="2">
    <location>
        <begin position="1"/>
        <end position="291"/>
    </location>
</feature>
<gene>
    <name evidence="3" type="ORF">AUC43_00105</name>
</gene>
<feature type="transmembrane region" description="Helical" evidence="1">
    <location>
        <begin position="142"/>
        <end position="160"/>
    </location>
</feature>
<evidence type="ECO:0000313" key="4">
    <source>
        <dbReference type="Proteomes" id="UP000059542"/>
    </source>
</evidence>
<keyword evidence="1" id="KW-0472">Membrane</keyword>
<feature type="transmembrane region" description="Helical" evidence="1">
    <location>
        <begin position="244"/>
        <end position="263"/>
    </location>
</feature>
<name>A0A0U3SLV1_9BACT</name>
<dbReference type="OrthoDB" id="713772at2"/>
<sequence>MEWLNIVVRLMHITFGIAWIGASFYFVFLENALNRTDNVREELAGNLWAVHGGGFYYLEKYKSAPKVIPKSLHWFKYEAYFTWLSGFSLLFVVYYFNASSMLIDPRVLDISPLAGVGIGVASFVVAWLIYDGLCRTALVRSPWFKVIGFIIATAFAYFYAEVFSARAAYIHFGAMLGTLMVGNVFFTIIPAQKAMVKAATEGTPLDPQLGKNALARSLHNNYFTLPVLFVMVSNHFPSTFGHSYPWAILAAITLGTAGVKHWLNLREKHQTDTSVWVLPAAVALLLGVVFVTAPPAQNSGSAAASCTQEVGISQVNLIVQKRCVQCHSAKPTDDVFKSPPNGVVYDTPEDIIRLKDKIMQRVVVTKTMPQNNKTQITQEERDLIRCWIEQGALNK</sequence>
<dbReference type="STRING" id="1411621.AUC43_00105"/>
<evidence type="ECO:0000256" key="1">
    <source>
        <dbReference type="SAM" id="Phobius"/>
    </source>
</evidence>
<keyword evidence="1" id="KW-1133">Transmembrane helix</keyword>
<keyword evidence="4" id="KW-1185">Reference proteome</keyword>
<feature type="transmembrane region" description="Helical" evidence="1">
    <location>
        <begin position="166"/>
        <end position="189"/>
    </location>
</feature>
<dbReference type="KEGG" id="hyg:AUC43_00105"/>
<evidence type="ECO:0000259" key="2">
    <source>
        <dbReference type="Pfam" id="PF06181"/>
    </source>
</evidence>
<protein>
    <recommendedName>
        <fullName evidence="2">Urate oxidase N-terminal domain-containing protein</fullName>
    </recommendedName>
</protein>
<dbReference type="EMBL" id="CP013909">
    <property type="protein sequence ID" value="ALW87142.1"/>
    <property type="molecule type" value="Genomic_DNA"/>
</dbReference>